<evidence type="ECO:0000313" key="2">
    <source>
        <dbReference type="EMBL" id="OCK73789.1"/>
    </source>
</evidence>
<dbReference type="InterPro" id="IPR011990">
    <property type="entry name" value="TPR-like_helical_dom_sf"/>
</dbReference>
<keyword evidence="3" id="KW-1185">Reference proteome</keyword>
<evidence type="ECO:0000313" key="3">
    <source>
        <dbReference type="Proteomes" id="UP000250266"/>
    </source>
</evidence>
<reference evidence="2 3" key="1">
    <citation type="journal article" date="2016" name="Nat. Commun.">
        <title>Ectomycorrhizal ecology is imprinted in the genome of the dominant symbiotic fungus Cenococcum geophilum.</title>
        <authorList>
            <consortium name="DOE Joint Genome Institute"/>
            <person name="Peter M."/>
            <person name="Kohler A."/>
            <person name="Ohm R.A."/>
            <person name="Kuo A."/>
            <person name="Krutzmann J."/>
            <person name="Morin E."/>
            <person name="Arend M."/>
            <person name="Barry K.W."/>
            <person name="Binder M."/>
            <person name="Choi C."/>
            <person name="Clum A."/>
            <person name="Copeland A."/>
            <person name="Grisel N."/>
            <person name="Haridas S."/>
            <person name="Kipfer T."/>
            <person name="LaButti K."/>
            <person name="Lindquist E."/>
            <person name="Lipzen A."/>
            <person name="Maire R."/>
            <person name="Meier B."/>
            <person name="Mihaltcheva S."/>
            <person name="Molinier V."/>
            <person name="Murat C."/>
            <person name="Poggeler S."/>
            <person name="Quandt C.A."/>
            <person name="Sperisen C."/>
            <person name="Tritt A."/>
            <person name="Tisserant E."/>
            <person name="Crous P.W."/>
            <person name="Henrissat B."/>
            <person name="Nehls U."/>
            <person name="Egli S."/>
            <person name="Spatafora J.W."/>
            <person name="Grigoriev I.V."/>
            <person name="Martin F.M."/>
        </authorList>
    </citation>
    <scope>NUCLEOTIDE SEQUENCE [LARGE SCALE GENOMIC DNA]</scope>
    <source>
        <strain evidence="2 3">CBS 459.81</strain>
    </source>
</reference>
<feature type="region of interest" description="Disordered" evidence="1">
    <location>
        <begin position="442"/>
        <end position="466"/>
    </location>
</feature>
<dbReference type="EMBL" id="KV745654">
    <property type="protein sequence ID" value="OCK73789.1"/>
    <property type="molecule type" value="Genomic_DNA"/>
</dbReference>
<protein>
    <submittedName>
        <fullName evidence="2">Uncharacterized protein</fullName>
    </submittedName>
</protein>
<accession>A0A8E2J9J6</accession>
<feature type="region of interest" description="Disordered" evidence="1">
    <location>
        <begin position="365"/>
        <end position="415"/>
    </location>
</feature>
<feature type="compositionally biased region" description="Low complexity" evidence="1">
    <location>
        <begin position="381"/>
        <end position="398"/>
    </location>
</feature>
<evidence type="ECO:0000256" key="1">
    <source>
        <dbReference type="SAM" id="MobiDB-lite"/>
    </source>
</evidence>
<dbReference type="OrthoDB" id="3799351at2759"/>
<dbReference type="Gene3D" id="1.25.40.10">
    <property type="entry name" value="Tetratricopeptide repeat domain"/>
    <property type="match status" value="1"/>
</dbReference>
<feature type="compositionally biased region" description="Polar residues" evidence="1">
    <location>
        <begin position="448"/>
        <end position="464"/>
    </location>
</feature>
<feature type="compositionally biased region" description="Polar residues" evidence="1">
    <location>
        <begin position="399"/>
        <end position="415"/>
    </location>
</feature>
<proteinExistence type="predicted"/>
<organism evidence="2 3">
    <name type="scientific">Lepidopterella palustris CBS 459.81</name>
    <dbReference type="NCBI Taxonomy" id="1314670"/>
    <lineage>
        <taxon>Eukaryota</taxon>
        <taxon>Fungi</taxon>
        <taxon>Dikarya</taxon>
        <taxon>Ascomycota</taxon>
        <taxon>Pezizomycotina</taxon>
        <taxon>Dothideomycetes</taxon>
        <taxon>Pleosporomycetidae</taxon>
        <taxon>Mytilinidiales</taxon>
        <taxon>Argynnaceae</taxon>
        <taxon>Lepidopterella</taxon>
    </lineage>
</organism>
<dbReference type="AlphaFoldDB" id="A0A8E2J9J6"/>
<dbReference type="Proteomes" id="UP000250266">
    <property type="component" value="Unassembled WGS sequence"/>
</dbReference>
<gene>
    <name evidence="2" type="ORF">K432DRAFT_223816</name>
</gene>
<feature type="compositionally biased region" description="Basic and acidic residues" evidence="1">
    <location>
        <begin position="128"/>
        <end position="150"/>
    </location>
</feature>
<name>A0A8E2J9J6_9PEZI</name>
<feature type="region of interest" description="Disordered" evidence="1">
    <location>
        <begin position="87"/>
        <end position="150"/>
    </location>
</feature>
<sequence>MPGSTECIVSVGSNIELQWIQTRAGSINLSIRLIAGDNRLQERRKKTLLRHTESWENRDRTVRFQLASKDHYGDSNQSRTGGLAIEAEDEEDGQGSQGSGSKDGQSAYNKSKDNQGDNNQSEDDQNSEDDRNSESEDASDDTHPTSRQDEINNVTTRVSCEICRKICEKIEKEFGKRQNRVQECCSLWMVNPGEFFGDTLFISSEQWSFRALTDSEKKLDQERTPFHKVNLAYHLQKRIEESKLPELRCRKTMLQEIYPGFEKMHRKDREPLYRRFERYIEQGKALILITTGNAGILLTVAGFLSRKELAHLSKEWKTCACKSPWLTPGVFEWSKQYEEVTRIIHTYMRCMSLPTAQSCQDLVAGEKQVTDSHSPARDAGSSSPQSLSLASPQSTTQSHGIDSTPSTTPSQSIDWIPRTTESQQSPALNHINYEAFEQSVASVRDPNRSYNIQPETNQSDQGMSSRLRLREGQQQSEEFIPYFTQDAGLISTAGIPAAPFADNEFVFHSNRNDVEGFFSDRSRELHSPSPPQALLVAENLFHNVKVYFENSCRNMILDDHGTLLNPNGAELHNDLCNDFDSYCFTATMFIGRKLYVEFRHALSKASALVEQILRAEHPRTLACFLEVFIHLIQTGLPEVTSFLRDFIKRMSAKVTRKGHPWGQICRLLGELDSESLDQAMAQIWKCTTDTFESELGTFSRLAVSVRLDYIKRVYGFTNYLGEEQLLRDLLAQFDGIPRAPTPRVMLNLAHNLNRQGRHDEAEEMALGVLSLLQEYEIYAKRIVERIECMKIVSLSQFNQGKTLAAEKTMREAIRMIVDQWGIQHSWVLEFMNVLEGWLRDWGREEDANTLRGEIEELMGKDEIDEQLDRVQGLLC</sequence>